<name>A0A8S9H180_BRACR</name>
<dbReference type="AlphaFoldDB" id="A0A8S9H180"/>
<evidence type="ECO:0000313" key="2">
    <source>
        <dbReference type="Proteomes" id="UP000712281"/>
    </source>
</evidence>
<accession>A0A8S9H180</accession>
<sequence length="58" mass="6374">MGQVAKDTRLELAPWELALELGATARSNSIRKVVVAWAECFTAMDPDPALARYVTKLV</sequence>
<comment type="caution">
    <text evidence="1">The sequence shown here is derived from an EMBL/GenBank/DDBJ whole genome shotgun (WGS) entry which is preliminary data.</text>
</comment>
<evidence type="ECO:0000313" key="1">
    <source>
        <dbReference type="EMBL" id="KAF2550022.1"/>
    </source>
</evidence>
<dbReference type="Proteomes" id="UP000712281">
    <property type="component" value="Unassembled WGS sequence"/>
</dbReference>
<protein>
    <submittedName>
        <fullName evidence="1">Uncharacterized protein</fullName>
    </submittedName>
</protein>
<gene>
    <name evidence="1" type="ORF">F2Q68_00035621</name>
</gene>
<organism evidence="1 2">
    <name type="scientific">Brassica cretica</name>
    <name type="common">Mustard</name>
    <dbReference type="NCBI Taxonomy" id="69181"/>
    <lineage>
        <taxon>Eukaryota</taxon>
        <taxon>Viridiplantae</taxon>
        <taxon>Streptophyta</taxon>
        <taxon>Embryophyta</taxon>
        <taxon>Tracheophyta</taxon>
        <taxon>Spermatophyta</taxon>
        <taxon>Magnoliopsida</taxon>
        <taxon>eudicotyledons</taxon>
        <taxon>Gunneridae</taxon>
        <taxon>Pentapetalae</taxon>
        <taxon>rosids</taxon>
        <taxon>malvids</taxon>
        <taxon>Brassicales</taxon>
        <taxon>Brassicaceae</taxon>
        <taxon>Brassiceae</taxon>
        <taxon>Brassica</taxon>
    </lineage>
</organism>
<reference evidence="1" key="1">
    <citation type="submission" date="2019-12" db="EMBL/GenBank/DDBJ databases">
        <title>Genome sequencing and annotation of Brassica cretica.</title>
        <authorList>
            <person name="Studholme D.J."/>
            <person name="Sarris P.F."/>
        </authorList>
    </citation>
    <scope>NUCLEOTIDE SEQUENCE</scope>
    <source>
        <strain evidence="1">PFS-001/15</strain>
        <tissue evidence="1">Leaf</tissue>
    </source>
</reference>
<dbReference type="EMBL" id="QGKW02001988">
    <property type="protein sequence ID" value="KAF2550022.1"/>
    <property type="molecule type" value="Genomic_DNA"/>
</dbReference>
<proteinExistence type="predicted"/>